<organism evidence="9 10">
    <name type="scientific">Neisseria macacae ATCC 33926</name>
    <dbReference type="NCBI Taxonomy" id="997348"/>
    <lineage>
        <taxon>Bacteria</taxon>
        <taxon>Pseudomonadati</taxon>
        <taxon>Pseudomonadota</taxon>
        <taxon>Betaproteobacteria</taxon>
        <taxon>Neisseriales</taxon>
        <taxon>Neisseriaceae</taxon>
        <taxon>Neisseria</taxon>
    </lineage>
</organism>
<evidence type="ECO:0000313" key="9">
    <source>
        <dbReference type="EMBL" id="EGQ76875.1"/>
    </source>
</evidence>
<reference evidence="9 10" key="1">
    <citation type="submission" date="2011-05" db="EMBL/GenBank/DDBJ databases">
        <authorList>
            <person name="Muzny D."/>
            <person name="Qin X."/>
            <person name="Deng J."/>
            <person name="Jiang H."/>
            <person name="Liu Y."/>
            <person name="Qu J."/>
            <person name="Song X.-Z."/>
            <person name="Zhang L."/>
            <person name="Thornton R."/>
            <person name="Coyle M."/>
            <person name="Francisco L."/>
            <person name="Jackson L."/>
            <person name="Javaid M."/>
            <person name="Korchina V."/>
            <person name="Kovar C."/>
            <person name="Mata R."/>
            <person name="Mathew T."/>
            <person name="Ngo R."/>
            <person name="Nguyen L."/>
            <person name="Nguyen N."/>
            <person name="Okwuonu G."/>
            <person name="Ongeri F."/>
            <person name="Pham C."/>
            <person name="Simmons D."/>
            <person name="Wilczek-Boney K."/>
            <person name="Hale W."/>
            <person name="Jakkamsetti A."/>
            <person name="Pham P."/>
            <person name="Ruth R."/>
            <person name="San Lucas F."/>
            <person name="Warren J."/>
            <person name="Zhang J."/>
            <person name="Zhao Z."/>
            <person name="Zhou C."/>
            <person name="Zhu D."/>
            <person name="Lee S."/>
            <person name="Bess C."/>
            <person name="Blankenburg K."/>
            <person name="Forbes L."/>
            <person name="Fu Q."/>
            <person name="Gubbala S."/>
            <person name="Hirani K."/>
            <person name="Jayaseelan J.C."/>
            <person name="Lara F."/>
            <person name="Munidasa M."/>
            <person name="Palculict T."/>
            <person name="Patil S."/>
            <person name="Pu L.-L."/>
            <person name="Saada N."/>
            <person name="Tang L."/>
            <person name="Weissenberger G."/>
            <person name="Zhu Y."/>
            <person name="Hemphill L."/>
            <person name="Shang Y."/>
            <person name="Youmans B."/>
            <person name="Ayvaz T."/>
            <person name="Ross M."/>
            <person name="Santibanez J."/>
            <person name="Aqrawi P."/>
            <person name="Gross S."/>
            <person name="Joshi V."/>
            <person name="Fowler G."/>
            <person name="Nazareth L."/>
            <person name="Reid J."/>
            <person name="Worley K."/>
            <person name="Petrosino J."/>
            <person name="Highlander S."/>
            <person name="Gibbs R."/>
        </authorList>
    </citation>
    <scope>NUCLEOTIDE SEQUENCE [LARGE SCALE GENOMIC DNA]</scope>
    <source>
        <strain evidence="9 10">ATCC 33926</strain>
    </source>
</reference>
<dbReference type="PROSITE" id="PS00216">
    <property type="entry name" value="SUGAR_TRANSPORT_1"/>
    <property type="match status" value="2"/>
</dbReference>
<feature type="transmembrane region" description="Helical" evidence="7">
    <location>
        <begin position="435"/>
        <end position="453"/>
    </location>
</feature>
<dbReference type="InterPro" id="IPR020846">
    <property type="entry name" value="MFS_dom"/>
</dbReference>
<dbReference type="Proteomes" id="UP000004982">
    <property type="component" value="Unassembled WGS sequence"/>
</dbReference>
<feature type="transmembrane region" description="Helical" evidence="7">
    <location>
        <begin position="112"/>
        <end position="132"/>
    </location>
</feature>
<keyword evidence="4 7" id="KW-0812">Transmembrane</keyword>
<proteinExistence type="inferred from homology"/>
<gene>
    <name evidence="9" type="ORF">HMPREF9418_1517</name>
</gene>
<dbReference type="PANTHER" id="PTHR23511">
    <property type="entry name" value="SYNAPTIC VESICLE GLYCOPROTEIN 2"/>
    <property type="match status" value="1"/>
</dbReference>
<dbReference type="PANTHER" id="PTHR23511:SF34">
    <property type="entry name" value="SYNAPTIC VESICLE GLYCOPROTEIN 2"/>
    <property type="match status" value="1"/>
</dbReference>
<feature type="transmembrane region" description="Helical" evidence="7">
    <location>
        <begin position="281"/>
        <end position="298"/>
    </location>
</feature>
<evidence type="ECO:0000256" key="2">
    <source>
        <dbReference type="ARBA" id="ARBA00010992"/>
    </source>
</evidence>
<dbReference type="GO" id="GO:0022857">
    <property type="term" value="F:transmembrane transporter activity"/>
    <property type="evidence" value="ECO:0007669"/>
    <property type="project" value="InterPro"/>
</dbReference>
<dbReference type="CDD" id="cd17316">
    <property type="entry name" value="MFS_SV2_like"/>
    <property type="match status" value="1"/>
</dbReference>
<evidence type="ECO:0000256" key="3">
    <source>
        <dbReference type="ARBA" id="ARBA00022448"/>
    </source>
</evidence>
<evidence type="ECO:0000256" key="6">
    <source>
        <dbReference type="ARBA" id="ARBA00023136"/>
    </source>
</evidence>
<dbReference type="InterPro" id="IPR036259">
    <property type="entry name" value="MFS_trans_sf"/>
</dbReference>
<protein>
    <submittedName>
        <fullName evidence="9">MFS family major facilitator transporter</fullName>
    </submittedName>
</protein>
<evidence type="ECO:0000313" key="10">
    <source>
        <dbReference type="Proteomes" id="UP000004982"/>
    </source>
</evidence>
<dbReference type="EMBL" id="AFQE01000072">
    <property type="protein sequence ID" value="EGQ76875.1"/>
    <property type="molecule type" value="Genomic_DNA"/>
</dbReference>
<dbReference type="InterPro" id="IPR005828">
    <property type="entry name" value="MFS_sugar_transport-like"/>
</dbReference>
<evidence type="ECO:0000256" key="5">
    <source>
        <dbReference type="ARBA" id="ARBA00022989"/>
    </source>
</evidence>
<dbReference type="GO" id="GO:0016020">
    <property type="term" value="C:membrane"/>
    <property type="evidence" value="ECO:0007669"/>
    <property type="project" value="UniProtKB-SubCell"/>
</dbReference>
<feature type="transmembrane region" description="Helical" evidence="7">
    <location>
        <begin position="200"/>
        <end position="220"/>
    </location>
</feature>
<dbReference type="AlphaFoldDB" id="A0AA36UK44"/>
<comment type="subcellular location">
    <subcellularLocation>
        <location evidence="1">Membrane</location>
        <topology evidence="1">Multi-pass membrane protein</topology>
    </subcellularLocation>
</comment>
<feature type="transmembrane region" description="Helical" evidence="7">
    <location>
        <begin position="369"/>
        <end position="390"/>
    </location>
</feature>
<dbReference type="InterPro" id="IPR005829">
    <property type="entry name" value="Sugar_transporter_CS"/>
</dbReference>
<keyword evidence="3" id="KW-0813">Transport</keyword>
<feature type="transmembrane region" description="Helical" evidence="7">
    <location>
        <begin position="318"/>
        <end position="337"/>
    </location>
</feature>
<evidence type="ECO:0000259" key="8">
    <source>
        <dbReference type="PROSITE" id="PS50850"/>
    </source>
</evidence>
<feature type="domain" description="Major facilitator superfamily (MFS) profile" evidence="8">
    <location>
        <begin position="47"/>
        <end position="458"/>
    </location>
</feature>
<name>A0AA36UK44_9NEIS</name>
<comment type="caution">
    <text evidence="9">The sequence shown here is derived from an EMBL/GenBank/DDBJ whole genome shotgun (WGS) entry which is preliminary data.</text>
</comment>
<dbReference type="SUPFAM" id="SSF103473">
    <property type="entry name" value="MFS general substrate transporter"/>
    <property type="match status" value="1"/>
</dbReference>
<feature type="transmembrane region" description="Helical" evidence="7">
    <location>
        <begin position="47"/>
        <end position="69"/>
    </location>
</feature>
<comment type="similarity">
    <text evidence="2">Belongs to the major facilitator superfamily. Sugar transporter (TC 2.A.1.1) family.</text>
</comment>
<dbReference type="PROSITE" id="PS00217">
    <property type="entry name" value="SUGAR_TRANSPORT_2"/>
    <property type="match status" value="1"/>
</dbReference>
<evidence type="ECO:0000256" key="7">
    <source>
        <dbReference type="SAM" id="Phobius"/>
    </source>
</evidence>
<feature type="transmembrane region" description="Helical" evidence="7">
    <location>
        <begin position="402"/>
        <end position="423"/>
    </location>
</feature>
<feature type="transmembrane region" description="Helical" evidence="7">
    <location>
        <begin position="81"/>
        <end position="105"/>
    </location>
</feature>
<feature type="transmembrane region" description="Helical" evidence="7">
    <location>
        <begin position="344"/>
        <end position="363"/>
    </location>
</feature>
<feature type="transmembrane region" description="Helical" evidence="7">
    <location>
        <begin position="171"/>
        <end position="194"/>
    </location>
</feature>
<dbReference type="Pfam" id="PF00083">
    <property type="entry name" value="Sugar_tr"/>
    <property type="match status" value="1"/>
</dbReference>
<keyword evidence="6 7" id="KW-0472">Membrane</keyword>
<feature type="transmembrane region" description="Helical" evidence="7">
    <location>
        <begin position="138"/>
        <end position="159"/>
    </location>
</feature>
<dbReference type="PROSITE" id="PS50850">
    <property type="entry name" value="MFS"/>
    <property type="match status" value="1"/>
</dbReference>
<accession>A0AA36UK44</accession>
<evidence type="ECO:0000256" key="4">
    <source>
        <dbReference type="ARBA" id="ARBA00022692"/>
    </source>
</evidence>
<dbReference type="Gene3D" id="1.20.1250.20">
    <property type="entry name" value="MFS general substrate transporter like domains"/>
    <property type="match status" value="1"/>
</dbReference>
<sequence length="467" mass="51165">MRAKRQALKRSGSALNCKSKTSNAKENTMDILTRLQNLPPSKFHYRLLVLVGIGWLFDAMDTGLVSFILPELGKDWSLEPAQLGWIVSISFVGMALGAVISGWFADRFGRKTVFAGTMAVYSVATGLCAFAPNLSALLFFRFFVGVGLGGQLPVAVSLVSEYAPPKVRGRFIVLLESFWGLGWLAAALASYFFIPKFGWHSAFLIGALPIVYIPLVLKFIPESVPYLLSQGKTDEAHRLVSRLEEEAGMTPAATAIAPPQKEKQRIRFKQLWQQPFARRTLMLWLVWFGIVFSYYGIFTWLPKLLVEQGNTVVKTFEYVLVMIVAQLPGYIAAAALVEKIGRKATLAGFLAACAVCAWFFGQSSSATEVMAWGSLMSFFNLGAWGVLYTYTPELYPLRFRAFASGWAGAIGRAGGILAPMVVAKMVGGSSGFGNIFMMFAGVMMLIVLVILALGEETKGRTLEDING</sequence>
<keyword evidence="5 7" id="KW-1133">Transmembrane helix</keyword>
<evidence type="ECO:0000256" key="1">
    <source>
        <dbReference type="ARBA" id="ARBA00004141"/>
    </source>
</evidence>